<dbReference type="Gene3D" id="1.20.120.1760">
    <property type="match status" value="1"/>
</dbReference>
<dbReference type="NCBIfam" id="TIGR00560">
    <property type="entry name" value="pgsA"/>
    <property type="match status" value="1"/>
</dbReference>
<dbReference type="UniPathway" id="UPA00084">
    <property type="reaction ID" value="UER00503"/>
</dbReference>
<comment type="caution">
    <text evidence="21">The sequence shown here is derived from an EMBL/GenBank/DDBJ whole genome shotgun (WGS) entry which is preliminary data.</text>
</comment>
<evidence type="ECO:0000256" key="20">
    <source>
        <dbReference type="SAM" id="Phobius"/>
    </source>
</evidence>
<dbReference type="InterPro" id="IPR050324">
    <property type="entry name" value="CDP-alcohol_PTase-I"/>
</dbReference>
<evidence type="ECO:0000313" key="21">
    <source>
        <dbReference type="EMBL" id="EEG30911.1"/>
    </source>
</evidence>
<evidence type="ECO:0000256" key="5">
    <source>
        <dbReference type="ARBA" id="ARBA00010441"/>
    </source>
</evidence>
<accession>C0ECB0</accession>
<evidence type="ECO:0000256" key="3">
    <source>
        <dbReference type="ARBA" id="ARBA00005042"/>
    </source>
</evidence>
<evidence type="ECO:0000256" key="17">
    <source>
        <dbReference type="ARBA" id="ARBA00048586"/>
    </source>
</evidence>
<feature type="transmembrane region" description="Helical" evidence="20">
    <location>
        <begin position="135"/>
        <end position="153"/>
    </location>
</feature>
<evidence type="ECO:0000256" key="8">
    <source>
        <dbReference type="ARBA" id="ARBA00022475"/>
    </source>
</evidence>
<evidence type="ECO:0000256" key="4">
    <source>
        <dbReference type="ARBA" id="ARBA00005189"/>
    </source>
</evidence>
<comment type="pathway">
    <text evidence="3">Phospholipid metabolism; phosphatidylglycerol biosynthesis; phosphatidylglycerol from CDP-diacylglycerol: step 1/2.</text>
</comment>
<dbReference type="FunFam" id="1.20.120.1760:FF:000004">
    <property type="entry name" value="CDP-diacylglycerol--glycerol-3-phosphate 3-phosphatidyltransferase"/>
    <property type="match status" value="1"/>
</dbReference>
<dbReference type="EMBL" id="ACEC01000047">
    <property type="protein sequence ID" value="EEG30911.1"/>
    <property type="molecule type" value="Genomic_DNA"/>
</dbReference>
<dbReference type="PANTHER" id="PTHR14269:SF62">
    <property type="entry name" value="CDP-DIACYLGLYCEROL--GLYCEROL-3-PHOSPHATE 3-PHOSPHATIDYLTRANSFERASE 1, CHLOROPLASTIC"/>
    <property type="match status" value="1"/>
</dbReference>
<dbReference type="AlphaFoldDB" id="C0ECB0"/>
<dbReference type="HOGENOM" id="CLU_051314_2_3_9"/>
<dbReference type="Proteomes" id="UP000003340">
    <property type="component" value="Unassembled WGS sequence"/>
</dbReference>
<evidence type="ECO:0000256" key="11">
    <source>
        <dbReference type="ARBA" id="ARBA00022692"/>
    </source>
</evidence>
<dbReference type="GO" id="GO:0005886">
    <property type="term" value="C:plasma membrane"/>
    <property type="evidence" value="ECO:0007669"/>
    <property type="project" value="UniProtKB-SubCell"/>
</dbReference>
<keyword evidence="10 19" id="KW-0808">Transferase</keyword>
<comment type="function">
    <text evidence="1">This protein catalyzes the committed step to the synthesis of the acidic phospholipids.</text>
</comment>
<dbReference type="PIRSF" id="PIRSF000847">
    <property type="entry name" value="Phos_ph_gly_syn"/>
    <property type="match status" value="1"/>
</dbReference>
<evidence type="ECO:0000256" key="16">
    <source>
        <dbReference type="ARBA" id="ARBA00023264"/>
    </source>
</evidence>
<feature type="transmembrane region" description="Helical" evidence="20">
    <location>
        <begin position="165"/>
        <end position="183"/>
    </location>
</feature>
<dbReference type="InterPro" id="IPR043130">
    <property type="entry name" value="CDP-OH_PTrfase_TM_dom"/>
</dbReference>
<keyword evidence="14 20" id="KW-0472">Membrane</keyword>
<keyword evidence="8" id="KW-1003">Cell membrane</keyword>
<keyword evidence="11 20" id="KW-0812">Transmembrane</keyword>
<keyword evidence="16" id="KW-1208">Phospholipid metabolism</keyword>
<dbReference type="eggNOG" id="COG0558">
    <property type="taxonomic scope" value="Bacteria"/>
</dbReference>
<evidence type="ECO:0000256" key="18">
    <source>
        <dbReference type="NCBIfam" id="TIGR00560"/>
    </source>
</evidence>
<protein>
    <recommendedName>
        <fullName evidence="7 18">CDP-diacylglycerol--glycerol-3-phosphate 3-phosphatidyltransferase</fullName>
        <ecNumber evidence="6 18">2.7.8.5</ecNumber>
    </recommendedName>
</protein>
<comment type="similarity">
    <text evidence="5 19">Belongs to the CDP-alcohol phosphatidyltransferase class-I family.</text>
</comment>
<evidence type="ECO:0000313" key="22">
    <source>
        <dbReference type="Proteomes" id="UP000003340"/>
    </source>
</evidence>
<keyword evidence="15" id="KW-0594">Phospholipid biosynthesis</keyword>
<reference evidence="21 22" key="1">
    <citation type="submission" date="2009-01" db="EMBL/GenBank/DDBJ databases">
        <authorList>
            <person name="Fulton L."/>
            <person name="Clifton S."/>
            <person name="Fulton B."/>
            <person name="Xu J."/>
            <person name="Minx P."/>
            <person name="Pepin K.H."/>
            <person name="Johnson M."/>
            <person name="Bhonagiri V."/>
            <person name="Nash W.E."/>
            <person name="Mardis E.R."/>
            <person name="Wilson R.K."/>
        </authorList>
    </citation>
    <scope>NUCLEOTIDE SEQUENCE [LARGE SCALE GENOMIC DNA]</scope>
    <source>
        <strain evidence="21 22">DSM 5476</strain>
    </source>
</reference>
<keyword evidence="9" id="KW-0444">Lipid biosynthesis</keyword>
<organism evidence="21 22">
    <name type="scientific">[Clostridium] methylpentosum DSM 5476</name>
    <dbReference type="NCBI Taxonomy" id="537013"/>
    <lineage>
        <taxon>Bacteria</taxon>
        <taxon>Bacillati</taxon>
        <taxon>Bacillota</taxon>
        <taxon>Clostridia</taxon>
        <taxon>Eubacteriales</taxon>
        <taxon>Oscillospiraceae</taxon>
        <taxon>Oscillospiraceae incertae sedis</taxon>
    </lineage>
</organism>
<dbReference type="EC" id="2.7.8.5" evidence="6 18"/>
<evidence type="ECO:0000256" key="19">
    <source>
        <dbReference type="RuleBase" id="RU003750"/>
    </source>
</evidence>
<feature type="transmembrane region" description="Helical" evidence="20">
    <location>
        <begin position="12"/>
        <end position="30"/>
    </location>
</feature>
<evidence type="ECO:0000256" key="7">
    <source>
        <dbReference type="ARBA" id="ARBA00014944"/>
    </source>
</evidence>
<dbReference type="PANTHER" id="PTHR14269">
    <property type="entry name" value="CDP-DIACYLGLYCEROL--GLYCEROL-3-PHOSPHATE 3-PHOSPHATIDYLTRANSFERASE-RELATED"/>
    <property type="match status" value="1"/>
</dbReference>
<sequence>MEECELNTPNKLTLLRIILVPFFVAFLMIPAIPFHFLWALVLFIAAAVTDSIDGKLARKYNLVTNFGKFLDPLADKVLVFSALICFIELGFIGSVMVVIIMAREFLVTSLRLVAVNSGKVIAASIWGKLKTVSQMVSIVVILTLQAFIELFGILDPSIALLIGEVLMWIATALTLISGVEYLWSNWKYVNMND</sequence>
<feature type="transmembrane region" description="Helical" evidence="20">
    <location>
        <begin position="77"/>
        <end position="102"/>
    </location>
</feature>
<gene>
    <name evidence="21" type="primary">pgsA</name>
    <name evidence="21" type="ORF">CLOSTMETH_01479</name>
</gene>
<evidence type="ECO:0000256" key="1">
    <source>
        <dbReference type="ARBA" id="ARBA00003973"/>
    </source>
</evidence>
<evidence type="ECO:0000256" key="9">
    <source>
        <dbReference type="ARBA" id="ARBA00022516"/>
    </source>
</evidence>
<proteinExistence type="inferred from homology"/>
<evidence type="ECO:0000256" key="6">
    <source>
        <dbReference type="ARBA" id="ARBA00013170"/>
    </source>
</evidence>
<evidence type="ECO:0000256" key="15">
    <source>
        <dbReference type="ARBA" id="ARBA00023209"/>
    </source>
</evidence>
<reference evidence="21 22" key="2">
    <citation type="submission" date="2009-02" db="EMBL/GenBank/DDBJ databases">
        <title>Draft genome sequence of Clostridium methylpentosum (DSM 5476).</title>
        <authorList>
            <person name="Sudarsanam P."/>
            <person name="Ley R."/>
            <person name="Guruge J."/>
            <person name="Turnbaugh P.J."/>
            <person name="Mahowald M."/>
            <person name="Liep D."/>
            <person name="Gordon J."/>
        </authorList>
    </citation>
    <scope>NUCLEOTIDE SEQUENCE [LARGE SCALE GENOMIC DNA]</scope>
    <source>
        <strain evidence="21 22">DSM 5476</strain>
    </source>
</reference>
<dbReference type="PROSITE" id="PS00379">
    <property type="entry name" value="CDP_ALCOHOL_P_TRANSF"/>
    <property type="match status" value="1"/>
</dbReference>
<dbReference type="STRING" id="537013.CLOSTMETH_01479"/>
<evidence type="ECO:0000256" key="2">
    <source>
        <dbReference type="ARBA" id="ARBA00004651"/>
    </source>
</evidence>
<comment type="catalytic activity">
    <reaction evidence="17">
        <text>a CDP-1,2-diacyl-sn-glycerol + sn-glycerol 3-phosphate = a 1,2-diacyl-sn-glycero-3-phospho-(1'-sn-glycero-3'-phosphate) + CMP + H(+)</text>
        <dbReference type="Rhea" id="RHEA:12593"/>
        <dbReference type="ChEBI" id="CHEBI:15378"/>
        <dbReference type="ChEBI" id="CHEBI:57597"/>
        <dbReference type="ChEBI" id="CHEBI:58332"/>
        <dbReference type="ChEBI" id="CHEBI:60110"/>
        <dbReference type="ChEBI" id="CHEBI:60377"/>
        <dbReference type="EC" id="2.7.8.5"/>
    </reaction>
</comment>
<evidence type="ECO:0000256" key="14">
    <source>
        <dbReference type="ARBA" id="ARBA00023136"/>
    </source>
</evidence>
<evidence type="ECO:0000256" key="10">
    <source>
        <dbReference type="ARBA" id="ARBA00022679"/>
    </source>
</evidence>
<dbReference type="InterPro" id="IPR000462">
    <property type="entry name" value="CDP-OH_P_trans"/>
</dbReference>
<dbReference type="InterPro" id="IPR004570">
    <property type="entry name" value="Phosphatidylglycerol_P_synth"/>
</dbReference>
<dbReference type="GO" id="GO:0006655">
    <property type="term" value="P:phosphatidylglycerol biosynthetic process"/>
    <property type="evidence" value="ECO:0007669"/>
    <property type="project" value="UniProtKB-UniPathway"/>
</dbReference>
<comment type="subcellular location">
    <subcellularLocation>
        <location evidence="2">Cell membrane</location>
        <topology evidence="2">Multi-pass membrane protein</topology>
    </subcellularLocation>
</comment>
<keyword evidence="12 20" id="KW-1133">Transmembrane helix</keyword>
<keyword evidence="13" id="KW-0443">Lipid metabolism</keyword>
<dbReference type="GO" id="GO:0008444">
    <property type="term" value="F:CDP-diacylglycerol-glycerol-3-phosphate 3-phosphatidyltransferase activity"/>
    <property type="evidence" value="ECO:0007669"/>
    <property type="project" value="UniProtKB-UniRule"/>
</dbReference>
<evidence type="ECO:0000256" key="13">
    <source>
        <dbReference type="ARBA" id="ARBA00023098"/>
    </source>
</evidence>
<keyword evidence="22" id="KW-1185">Reference proteome</keyword>
<dbReference type="Pfam" id="PF01066">
    <property type="entry name" value="CDP-OH_P_transf"/>
    <property type="match status" value="1"/>
</dbReference>
<name>C0ECB0_9FIRM</name>
<comment type="pathway">
    <text evidence="4">Lipid metabolism.</text>
</comment>
<evidence type="ECO:0000256" key="12">
    <source>
        <dbReference type="ARBA" id="ARBA00022989"/>
    </source>
</evidence>
<dbReference type="InterPro" id="IPR048254">
    <property type="entry name" value="CDP_ALCOHOL_P_TRANSF_CS"/>
</dbReference>